<reference evidence="2" key="1">
    <citation type="journal article" date="2023" name="Comput. Struct. Biotechnol. J.">
        <title>Discovery of a novel marine Bacteroidetes with a rich repertoire of carbohydrate-active enzymes.</title>
        <authorList>
            <person name="Chen B."/>
            <person name="Liu G."/>
            <person name="Chen Q."/>
            <person name="Wang H."/>
            <person name="Liu L."/>
            <person name="Tang K."/>
        </authorList>
    </citation>
    <scope>NUCLEOTIDE SEQUENCE</scope>
    <source>
        <strain evidence="2">TK19036</strain>
    </source>
</reference>
<keyword evidence="1" id="KW-0732">Signal</keyword>
<keyword evidence="2" id="KW-0121">Carboxypeptidase</keyword>
<dbReference type="AlphaFoldDB" id="A0AA49JF63"/>
<dbReference type="InterPro" id="IPR008969">
    <property type="entry name" value="CarboxyPept-like_regulatory"/>
</dbReference>
<feature type="chain" id="PRO_5041375686" evidence="1">
    <location>
        <begin position="21"/>
        <end position="212"/>
    </location>
</feature>
<reference evidence="2" key="2">
    <citation type="journal article" date="2024" name="Antonie Van Leeuwenhoek">
        <title>Roseihalotalea indica gen. nov., sp. nov., a halophilic Bacteroidetes from mesopelagic Southwest Indian Ocean with higher carbohydrate metabolic potential.</title>
        <authorList>
            <person name="Chen B."/>
            <person name="Zhang M."/>
            <person name="Lin D."/>
            <person name="Ye J."/>
            <person name="Tang K."/>
        </authorList>
    </citation>
    <scope>NUCLEOTIDE SEQUENCE</scope>
    <source>
        <strain evidence="2">TK19036</strain>
    </source>
</reference>
<dbReference type="EMBL" id="CP120682">
    <property type="protein sequence ID" value="WKN35139.1"/>
    <property type="molecule type" value="Genomic_DNA"/>
</dbReference>
<organism evidence="2">
    <name type="scientific">Roseihalotalea indica</name>
    <dbReference type="NCBI Taxonomy" id="2867963"/>
    <lineage>
        <taxon>Bacteria</taxon>
        <taxon>Pseudomonadati</taxon>
        <taxon>Bacteroidota</taxon>
        <taxon>Cytophagia</taxon>
        <taxon>Cytophagales</taxon>
        <taxon>Catalimonadaceae</taxon>
        <taxon>Roseihalotalea</taxon>
    </lineage>
</organism>
<dbReference type="Pfam" id="PF13715">
    <property type="entry name" value="CarbopepD_reg_2"/>
    <property type="match status" value="1"/>
</dbReference>
<gene>
    <name evidence="2" type="ORF">K4G66_22440</name>
</gene>
<sequence>MGKICFFIASFCLLVFPSIAQIDTVATKLPPLTVSGIVISSDSILSMPFTSIFVNQLPKGTITDRSGFFTLNIYPADTLTFSAVGYKTAQFVIPEKLLGNQYSLVQAMVRDTIILEEVTIYSLPTTSEFMESFSDQPAGFEKRMEQMSSELQSVLEEDIILSKYQPVDINDGITRMYSAHWGLVPPNNFLNPMRWTQFVQDLRKKRKRAQEK</sequence>
<dbReference type="SUPFAM" id="SSF49464">
    <property type="entry name" value="Carboxypeptidase regulatory domain-like"/>
    <property type="match status" value="1"/>
</dbReference>
<keyword evidence="2" id="KW-0378">Hydrolase</keyword>
<name>A0AA49JF63_9BACT</name>
<evidence type="ECO:0000256" key="1">
    <source>
        <dbReference type="SAM" id="SignalP"/>
    </source>
</evidence>
<accession>A0AA49JF63</accession>
<proteinExistence type="predicted"/>
<protein>
    <submittedName>
        <fullName evidence="2">Carboxypeptidase-like regulatory domain-containing protein</fullName>
    </submittedName>
</protein>
<evidence type="ECO:0000313" key="2">
    <source>
        <dbReference type="EMBL" id="WKN35139.1"/>
    </source>
</evidence>
<feature type="signal peptide" evidence="1">
    <location>
        <begin position="1"/>
        <end position="20"/>
    </location>
</feature>
<dbReference type="GO" id="GO:0004180">
    <property type="term" value="F:carboxypeptidase activity"/>
    <property type="evidence" value="ECO:0007669"/>
    <property type="project" value="UniProtKB-KW"/>
</dbReference>
<keyword evidence="2" id="KW-0645">Protease</keyword>